<accession>M2RFI8</accession>
<organism evidence="2 3">
    <name type="scientific">Ceriporiopsis subvermispora (strain B)</name>
    <name type="common">White-rot fungus</name>
    <name type="synonym">Gelatoporia subvermispora</name>
    <dbReference type="NCBI Taxonomy" id="914234"/>
    <lineage>
        <taxon>Eukaryota</taxon>
        <taxon>Fungi</taxon>
        <taxon>Dikarya</taxon>
        <taxon>Basidiomycota</taxon>
        <taxon>Agaricomycotina</taxon>
        <taxon>Agaricomycetes</taxon>
        <taxon>Polyporales</taxon>
        <taxon>Gelatoporiaceae</taxon>
        <taxon>Gelatoporia</taxon>
    </lineage>
</organism>
<gene>
    <name evidence="2" type="ORF">CERSUDRAFT_94577</name>
</gene>
<dbReference type="Proteomes" id="UP000016930">
    <property type="component" value="Unassembled WGS sequence"/>
</dbReference>
<feature type="region of interest" description="Disordered" evidence="1">
    <location>
        <begin position="92"/>
        <end position="111"/>
    </location>
</feature>
<dbReference type="InterPro" id="IPR029062">
    <property type="entry name" value="Class_I_gatase-like"/>
</dbReference>
<keyword evidence="3" id="KW-1185">Reference proteome</keyword>
<evidence type="ECO:0000313" key="2">
    <source>
        <dbReference type="EMBL" id="EMD37576.1"/>
    </source>
</evidence>
<feature type="compositionally biased region" description="Polar residues" evidence="1">
    <location>
        <begin position="101"/>
        <end position="111"/>
    </location>
</feature>
<dbReference type="AlphaFoldDB" id="M2RFI8"/>
<evidence type="ECO:0000256" key="1">
    <source>
        <dbReference type="SAM" id="MobiDB-lite"/>
    </source>
</evidence>
<dbReference type="HOGENOM" id="CLU_2158080_0_0_1"/>
<evidence type="ECO:0000313" key="3">
    <source>
        <dbReference type="Proteomes" id="UP000016930"/>
    </source>
</evidence>
<protein>
    <submittedName>
        <fullName evidence="2">Uncharacterized protein</fullName>
    </submittedName>
</protein>
<name>M2RFI8_CERS8</name>
<reference evidence="2 3" key="1">
    <citation type="journal article" date="2012" name="Proc. Natl. Acad. Sci. U.S.A.">
        <title>Comparative genomics of Ceriporiopsis subvermispora and Phanerochaete chrysosporium provide insight into selective ligninolysis.</title>
        <authorList>
            <person name="Fernandez-Fueyo E."/>
            <person name="Ruiz-Duenas F.J."/>
            <person name="Ferreira P."/>
            <person name="Floudas D."/>
            <person name="Hibbett D.S."/>
            <person name="Canessa P."/>
            <person name="Larrondo L.F."/>
            <person name="James T.Y."/>
            <person name="Seelenfreund D."/>
            <person name="Lobos S."/>
            <person name="Polanco R."/>
            <person name="Tello M."/>
            <person name="Honda Y."/>
            <person name="Watanabe T."/>
            <person name="Watanabe T."/>
            <person name="Ryu J.S."/>
            <person name="Kubicek C.P."/>
            <person name="Schmoll M."/>
            <person name="Gaskell J."/>
            <person name="Hammel K.E."/>
            <person name="St John F.J."/>
            <person name="Vanden Wymelenberg A."/>
            <person name="Sabat G."/>
            <person name="Splinter BonDurant S."/>
            <person name="Syed K."/>
            <person name="Yadav J.S."/>
            <person name="Doddapaneni H."/>
            <person name="Subramanian V."/>
            <person name="Lavin J.L."/>
            <person name="Oguiza J.A."/>
            <person name="Perez G."/>
            <person name="Pisabarro A.G."/>
            <person name="Ramirez L."/>
            <person name="Santoyo F."/>
            <person name="Master E."/>
            <person name="Coutinho P.M."/>
            <person name="Henrissat B."/>
            <person name="Lombard V."/>
            <person name="Magnuson J.K."/>
            <person name="Kuees U."/>
            <person name="Hori C."/>
            <person name="Igarashi K."/>
            <person name="Samejima M."/>
            <person name="Held B.W."/>
            <person name="Barry K.W."/>
            <person name="LaButti K.M."/>
            <person name="Lapidus A."/>
            <person name="Lindquist E.A."/>
            <person name="Lucas S.M."/>
            <person name="Riley R."/>
            <person name="Salamov A.A."/>
            <person name="Hoffmeister D."/>
            <person name="Schwenk D."/>
            <person name="Hadar Y."/>
            <person name="Yarden O."/>
            <person name="de Vries R.P."/>
            <person name="Wiebenga A."/>
            <person name="Stenlid J."/>
            <person name="Eastwood D."/>
            <person name="Grigoriev I.V."/>
            <person name="Berka R.M."/>
            <person name="Blanchette R.A."/>
            <person name="Kersten P."/>
            <person name="Martinez A.T."/>
            <person name="Vicuna R."/>
            <person name="Cullen D."/>
        </authorList>
    </citation>
    <scope>NUCLEOTIDE SEQUENCE [LARGE SCALE GENOMIC DNA]</scope>
    <source>
        <strain evidence="2 3">B</strain>
    </source>
</reference>
<dbReference type="SUPFAM" id="SSF52317">
    <property type="entry name" value="Class I glutamine amidotransferase-like"/>
    <property type="match status" value="1"/>
</dbReference>
<sequence>MTSQDIEVLRFLNNEAVQLKLTSATQLSEIKASEYDIIFYVGEHSTLVNLPSNSSATSVELGTGASQVGRAVSLTPAGLLLSSMLQQRLASPTSPAAMRLPSQSQDTHTVG</sequence>
<dbReference type="Gene3D" id="3.40.50.880">
    <property type="match status" value="1"/>
</dbReference>
<proteinExistence type="predicted"/>
<dbReference type="EMBL" id="KB445796">
    <property type="protein sequence ID" value="EMD37576.1"/>
    <property type="molecule type" value="Genomic_DNA"/>
</dbReference>
<dbReference type="OrthoDB" id="543156at2759"/>